<sequence length="219" mass="23510">MSETRHTPPVEVAAQRRIGDQTDSLDAIRSVWERAGDKNTFKPPKTPKPTEQRMRRPLLALPGLIVIGCLMVFFAVVSAEPFWLGVGKSESGTVTVDRCEGGDFAPRCIGTFDSAESDLALERVRLTGNPTLPDGSALDAGDEIQAVVTGSSATTAYNGDTLGLHLRWIPGFTLVLLGGLLLVPMMGAWRLDKPRRALAVLSCFAAPVVLLLATLAVTW</sequence>
<proteinExistence type="predicted"/>
<organism evidence="2 3">
    <name type="scientific">Natronoglycomyces albus</name>
    <dbReference type="NCBI Taxonomy" id="2811108"/>
    <lineage>
        <taxon>Bacteria</taxon>
        <taxon>Bacillati</taxon>
        <taxon>Actinomycetota</taxon>
        <taxon>Actinomycetes</taxon>
        <taxon>Glycomycetales</taxon>
        <taxon>Glycomycetaceae</taxon>
        <taxon>Natronoglycomyces</taxon>
    </lineage>
</organism>
<dbReference type="KEGG" id="nav:JQS30_14115"/>
<feature type="transmembrane region" description="Helical" evidence="1">
    <location>
        <begin position="168"/>
        <end position="186"/>
    </location>
</feature>
<keyword evidence="1" id="KW-0472">Membrane</keyword>
<keyword evidence="3" id="KW-1185">Reference proteome</keyword>
<feature type="transmembrane region" description="Helical" evidence="1">
    <location>
        <begin position="198"/>
        <end position="217"/>
    </location>
</feature>
<name>A0A895XMX4_9ACTN</name>
<dbReference type="Proteomes" id="UP000662939">
    <property type="component" value="Chromosome"/>
</dbReference>
<accession>A0A895XMX4</accession>
<dbReference type="RefSeq" id="WP_213170883.1">
    <property type="nucleotide sequence ID" value="NZ_CP070496.1"/>
</dbReference>
<feature type="transmembrane region" description="Helical" evidence="1">
    <location>
        <begin position="58"/>
        <end position="79"/>
    </location>
</feature>
<dbReference type="EMBL" id="CP070496">
    <property type="protein sequence ID" value="QSB04883.1"/>
    <property type="molecule type" value="Genomic_DNA"/>
</dbReference>
<evidence type="ECO:0000313" key="2">
    <source>
        <dbReference type="EMBL" id="QSB04883.1"/>
    </source>
</evidence>
<evidence type="ECO:0000256" key="1">
    <source>
        <dbReference type="SAM" id="Phobius"/>
    </source>
</evidence>
<reference evidence="2" key="1">
    <citation type="submission" date="2021-02" db="EMBL/GenBank/DDBJ databases">
        <title>Natronoglycomyces albus gen. nov., sp. nov, a haloalkaliphilic actinobacterium from a soda solonchak soil.</title>
        <authorList>
            <person name="Sorokin D.Y."/>
            <person name="Khijniak T.V."/>
            <person name="Zakharycheva A.P."/>
            <person name="Boueva O.V."/>
            <person name="Ariskina E.V."/>
            <person name="Hahnke R.L."/>
            <person name="Bunk B."/>
            <person name="Sproer C."/>
            <person name="Schumann P."/>
            <person name="Evtushenko L.I."/>
            <person name="Kublanov I.V."/>
        </authorList>
    </citation>
    <scope>NUCLEOTIDE SEQUENCE</scope>
    <source>
        <strain evidence="2">DSM 106290</strain>
    </source>
</reference>
<protein>
    <submittedName>
        <fullName evidence="2">Uncharacterized protein</fullName>
    </submittedName>
</protein>
<gene>
    <name evidence="2" type="ORF">JQS30_14115</name>
</gene>
<evidence type="ECO:0000313" key="3">
    <source>
        <dbReference type="Proteomes" id="UP000662939"/>
    </source>
</evidence>
<keyword evidence="1" id="KW-0812">Transmembrane</keyword>
<dbReference type="AlphaFoldDB" id="A0A895XMX4"/>
<keyword evidence="1" id="KW-1133">Transmembrane helix</keyword>